<gene>
    <name evidence="1" type="ORF">SAMN05216275_101467</name>
</gene>
<organism evidence="1 2">
    <name type="scientific">Streptosporangium canum</name>
    <dbReference type="NCBI Taxonomy" id="324952"/>
    <lineage>
        <taxon>Bacteria</taxon>
        <taxon>Bacillati</taxon>
        <taxon>Actinomycetota</taxon>
        <taxon>Actinomycetes</taxon>
        <taxon>Streptosporangiales</taxon>
        <taxon>Streptosporangiaceae</taxon>
        <taxon>Streptosporangium</taxon>
    </lineage>
</organism>
<dbReference type="RefSeq" id="WP_093885337.1">
    <property type="nucleotide sequence ID" value="NZ_FOQY01000001.1"/>
</dbReference>
<dbReference type="AlphaFoldDB" id="A0A1I3G0F2"/>
<dbReference type="EMBL" id="FOQY01000001">
    <property type="protein sequence ID" value="SFI16955.1"/>
    <property type="molecule type" value="Genomic_DNA"/>
</dbReference>
<evidence type="ECO:0000313" key="2">
    <source>
        <dbReference type="Proteomes" id="UP000199111"/>
    </source>
</evidence>
<evidence type="ECO:0000313" key="1">
    <source>
        <dbReference type="EMBL" id="SFI16955.1"/>
    </source>
</evidence>
<proteinExistence type="predicted"/>
<keyword evidence="2" id="KW-1185">Reference proteome</keyword>
<dbReference type="GeneID" id="96296343"/>
<sequence length="140" mass="15199">MQAWRTPDGRVLVAGPVGPLSDTLLGPHGILGPDGAFLTEERTYYELDASGALRHVYETTVSSVEYELYATTYRVEGTALHGYESSCDASSGESRHRHTVKFTGLTPLAPAETPSEERIHALLADEARMRNERGAGRLPG</sequence>
<accession>A0A1I3G0F2</accession>
<dbReference type="Proteomes" id="UP000199111">
    <property type="component" value="Unassembled WGS sequence"/>
</dbReference>
<reference evidence="2" key="1">
    <citation type="submission" date="2016-10" db="EMBL/GenBank/DDBJ databases">
        <authorList>
            <person name="Varghese N."/>
            <person name="Submissions S."/>
        </authorList>
    </citation>
    <scope>NUCLEOTIDE SEQUENCE [LARGE SCALE GENOMIC DNA]</scope>
    <source>
        <strain evidence="2">CGMCC 4.2126</strain>
    </source>
</reference>
<name>A0A1I3G0F2_9ACTN</name>
<protein>
    <submittedName>
        <fullName evidence="1">Uncharacterized protein</fullName>
    </submittedName>
</protein>